<dbReference type="InterPro" id="IPR013325">
    <property type="entry name" value="RNA_pol_sigma_r2"/>
</dbReference>
<dbReference type="NCBIfam" id="TIGR02937">
    <property type="entry name" value="sigma70-ECF"/>
    <property type="match status" value="1"/>
</dbReference>
<evidence type="ECO:0000256" key="5">
    <source>
        <dbReference type="ARBA" id="ARBA00023163"/>
    </source>
</evidence>
<dbReference type="InterPro" id="IPR014284">
    <property type="entry name" value="RNA_pol_sigma-70_dom"/>
</dbReference>
<reference evidence="7 8" key="1">
    <citation type="submission" date="2020-08" db="EMBL/GenBank/DDBJ databases">
        <title>Genome public.</title>
        <authorList>
            <person name="Liu C."/>
            <person name="Sun Q."/>
        </authorList>
    </citation>
    <scope>NUCLEOTIDE SEQUENCE [LARGE SCALE GENOMIC DNA]</scope>
    <source>
        <strain evidence="7 8">BX10</strain>
    </source>
</reference>
<dbReference type="InterPro" id="IPR007627">
    <property type="entry name" value="RNA_pol_sigma70_r2"/>
</dbReference>
<dbReference type="SUPFAM" id="SSF88946">
    <property type="entry name" value="Sigma2 domain of RNA polymerase sigma factors"/>
    <property type="match status" value="1"/>
</dbReference>
<dbReference type="Proteomes" id="UP000647491">
    <property type="component" value="Unassembled WGS sequence"/>
</dbReference>
<dbReference type="InterPro" id="IPR013324">
    <property type="entry name" value="RNA_pol_sigma_r3/r4-like"/>
</dbReference>
<evidence type="ECO:0000256" key="4">
    <source>
        <dbReference type="ARBA" id="ARBA00023125"/>
    </source>
</evidence>
<dbReference type="PANTHER" id="PTHR43133">
    <property type="entry name" value="RNA POLYMERASE ECF-TYPE SIGMA FACTO"/>
    <property type="match status" value="1"/>
</dbReference>
<dbReference type="SUPFAM" id="SSF88659">
    <property type="entry name" value="Sigma3 and sigma4 domains of RNA polymerase sigma factors"/>
    <property type="match status" value="1"/>
</dbReference>
<sequence length="184" mass="21681">MKSNFDFETLIDQHSRLLWSISSGILGEYAAKEVIEDILSDVFAELYQFPEHFDEKRGSLKTWLCMRTRSLSLDYLKKSYIKDVSWSPDENAQVQNGFREADLISLDNMDPLEIVIQHEMTEKILDCIHQQESPLQDIMRLRFLYECKPVEIADALKLSVRLVYQFIRKGKKILIKTLKEEHHE</sequence>
<evidence type="ECO:0000313" key="8">
    <source>
        <dbReference type="Proteomes" id="UP000647491"/>
    </source>
</evidence>
<evidence type="ECO:0000256" key="3">
    <source>
        <dbReference type="ARBA" id="ARBA00023082"/>
    </source>
</evidence>
<keyword evidence="4" id="KW-0238">DNA-binding</keyword>
<comment type="caution">
    <text evidence="7">The sequence shown here is derived from an EMBL/GenBank/DDBJ whole genome shotgun (WGS) entry which is preliminary data.</text>
</comment>
<comment type="similarity">
    <text evidence="1">Belongs to the sigma-70 factor family. ECF subfamily.</text>
</comment>
<evidence type="ECO:0000256" key="2">
    <source>
        <dbReference type="ARBA" id="ARBA00023015"/>
    </source>
</evidence>
<keyword evidence="2" id="KW-0805">Transcription regulation</keyword>
<gene>
    <name evidence="7" type="ORF">H8708_04735</name>
</gene>
<organism evidence="7 8">
    <name type="scientific">Enterocloster hominis</name>
    <name type="common">ex Liu et al. 2021</name>
    <dbReference type="NCBI Taxonomy" id="2763663"/>
    <lineage>
        <taxon>Bacteria</taxon>
        <taxon>Bacillati</taxon>
        <taxon>Bacillota</taxon>
        <taxon>Clostridia</taxon>
        <taxon>Lachnospirales</taxon>
        <taxon>Lachnospiraceae</taxon>
        <taxon>Enterocloster</taxon>
    </lineage>
</organism>
<dbReference type="InterPro" id="IPR039425">
    <property type="entry name" value="RNA_pol_sigma-70-like"/>
</dbReference>
<name>A0ABR7NT78_9FIRM</name>
<dbReference type="Gene3D" id="1.10.1740.10">
    <property type="match status" value="1"/>
</dbReference>
<proteinExistence type="inferred from homology"/>
<keyword evidence="8" id="KW-1185">Reference proteome</keyword>
<keyword evidence="3" id="KW-0731">Sigma factor</keyword>
<dbReference type="Pfam" id="PF04542">
    <property type="entry name" value="Sigma70_r2"/>
    <property type="match status" value="1"/>
</dbReference>
<dbReference type="EMBL" id="JACRTJ010000011">
    <property type="protein sequence ID" value="MBC8598542.1"/>
    <property type="molecule type" value="Genomic_DNA"/>
</dbReference>
<feature type="domain" description="RNA polymerase sigma-70 region 2" evidence="6">
    <location>
        <begin position="10"/>
        <end position="78"/>
    </location>
</feature>
<dbReference type="InterPro" id="IPR036388">
    <property type="entry name" value="WH-like_DNA-bd_sf"/>
</dbReference>
<dbReference type="PANTHER" id="PTHR43133:SF8">
    <property type="entry name" value="RNA POLYMERASE SIGMA FACTOR HI_1459-RELATED"/>
    <property type="match status" value="1"/>
</dbReference>
<accession>A0ABR7NT78</accession>
<keyword evidence="5" id="KW-0804">Transcription</keyword>
<protein>
    <submittedName>
        <fullName evidence="7">Sigma-70 family RNA polymerase sigma factor</fullName>
    </submittedName>
</protein>
<dbReference type="Gene3D" id="1.10.10.10">
    <property type="entry name" value="Winged helix-like DNA-binding domain superfamily/Winged helix DNA-binding domain"/>
    <property type="match status" value="1"/>
</dbReference>
<evidence type="ECO:0000259" key="6">
    <source>
        <dbReference type="Pfam" id="PF04542"/>
    </source>
</evidence>
<evidence type="ECO:0000313" key="7">
    <source>
        <dbReference type="EMBL" id="MBC8598542.1"/>
    </source>
</evidence>
<evidence type="ECO:0000256" key="1">
    <source>
        <dbReference type="ARBA" id="ARBA00010641"/>
    </source>
</evidence>
<dbReference type="RefSeq" id="WP_262427129.1">
    <property type="nucleotide sequence ID" value="NZ_JACRTJ010000011.1"/>
</dbReference>